<comment type="caution">
    <text evidence="1">The sequence shown here is derived from an EMBL/GenBank/DDBJ whole genome shotgun (WGS) entry which is preliminary data.</text>
</comment>
<keyword evidence="2" id="KW-1185">Reference proteome</keyword>
<reference evidence="1 2" key="1">
    <citation type="journal article" date="2016" name="Nat. Commun.">
        <title>Extremotolerant tardigrade genome and improved radiotolerance of human cultured cells by tardigrade-unique protein.</title>
        <authorList>
            <person name="Hashimoto T."/>
            <person name="Horikawa D.D."/>
            <person name="Saito Y."/>
            <person name="Kuwahara H."/>
            <person name="Kozuka-Hata H."/>
            <person name="Shin-I T."/>
            <person name="Minakuchi Y."/>
            <person name="Ohishi K."/>
            <person name="Motoyama A."/>
            <person name="Aizu T."/>
            <person name="Enomoto A."/>
            <person name="Kondo K."/>
            <person name="Tanaka S."/>
            <person name="Hara Y."/>
            <person name="Koshikawa S."/>
            <person name="Sagara H."/>
            <person name="Miura T."/>
            <person name="Yokobori S."/>
            <person name="Miyagawa K."/>
            <person name="Suzuki Y."/>
            <person name="Kubo T."/>
            <person name="Oyama M."/>
            <person name="Kohara Y."/>
            <person name="Fujiyama A."/>
            <person name="Arakawa K."/>
            <person name="Katayama T."/>
            <person name="Toyoda A."/>
            <person name="Kunieda T."/>
        </authorList>
    </citation>
    <scope>NUCLEOTIDE SEQUENCE [LARGE SCALE GENOMIC DNA]</scope>
    <source>
        <strain evidence="1 2">YOKOZUNA-1</strain>
    </source>
</reference>
<evidence type="ECO:0000313" key="2">
    <source>
        <dbReference type="Proteomes" id="UP000186922"/>
    </source>
</evidence>
<proteinExistence type="predicted"/>
<name>A0A1D1VPI9_RAMVA</name>
<sequence length="78" mass="8285">MAISSGHLVFEPLVSDQVGVQQTGSVFCRDHLDLVLSTAVPPVVGIKDTSANDTEPFRSALVGQTPGFVDRGIYVARD</sequence>
<gene>
    <name evidence="1" type="primary">RvY_11302-1</name>
    <name evidence="1" type="synonym">RvY_11302.1</name>
    <name evidence="1" type="ORF">RvY_11302</name>
</gene>
<organism evidence="1 2">
    <name type="scientific">Ramazzottius varieornatus</name>
    <name type="common">Water bear</name>
    <name type="synonym">Tardigrade</name>
    <dbReference type="NCBI Taxonomy" id="947166"/>
    <lineage>
        <taxon>Eukaryota</taxon>
        <taxon>Metazoa</taxon>
        <taxon>Ecdysozoa</taxon>
        <taxon>Tardigrada</taxon>
        <taxon>Eutardigrada</taxon>
        <taxon>Parachela</taxon>
        <taxon>Hypsibioidea</taxon>
        <taxon>Ramazzottiidae</taxon>
        <taxon>Ramazzottius</taxon>
    </lineage>
</organism>
<protein>
    <submittedName>
        <fullName evidence="1">Uncharacterized protein</fullName>
    </submittedName>
</protein>
<evidence type="ECO:0000313" key="1">
    <source>
        <dbReference type="EMBL" id="GAV00459.1"/>
    </source>
</evidence>
<dbReference type="AlphaFoldDB" id="A0A1D1VPI9"/>
<dbReference type="Proteomes" id="UP000186922">
    <property type="component" value="Unassembled WGS sequence"/>
</dbReference>
<accession>A0A1D1VPI9</accession>
<dbReference type="EMBL" id="BDGG01000006">
    <property type="protein sequence ID" value="GAV00459.1"/>
    <property type="molecule type" value="Genomic_DNA"/>
</dbReference>